<dbReference type="AlphaFoldDB" id="T1I9J2"/>
<feature type="domain" description="Glycosyl hydrolase family 13 catalytic" evidence="6">
    <location>
        <begin position="39"/>
        <end position="434"/>
    </location>
</feature>
<dbReference type="GO" id="GO:0005975">
    <property type="term" value="P:carbohydrate metabolic process"/>
    <property type="evidence" value="ECO:0007669"/>
    <property type="project" value="InterPro"/>
</dbReference>
<dbReference type="Pfam" id="PF00128">
    <property type="entry name" value="Alpha-amylase"/>
    <property type="match status" value="1"/>
</dbReference>
<evidence type="ECO:0000256" key="3">
    <source>
        <dbReference type="ARBA" id="ARBA00012741"/>
    </source>
</evidence>
<keyword evidence="5" id="KW-0378">Hydrolase</keyword>
<dbReference type="SMR" id="T1I9J2"/>
<dbReference type="InterPro" id="IPR045857">
    <property type="entry name" value="O16G_dom_2"/>
</dbReference>
<dbReference type="InterPro" id="IPR006047">
    <property type="entry name" value="GH13_cat_dom"/>
</dbReference>
<dbReference type="GO" id="GO:0004558">
    <property type="term" value="F:alpha-1,4-glucosidase activity"/>
    <property type="evidence" value="ECO:0007669"/>
    <property type="project" value="UniProtKB-EC"/>
</dbReference>
<dbReference type="Gene3D" id="3.90.400.10">
    <property type="entry name" value="Oligo-1,6-glucosidase, Domain 2"/>
    <property type="match status" value="1"/>
</dbReference>
<evidence type="ECO:0000259" key="6">
    <source>
        <dbReference type="SMART" id="SM00642"/>
    </source>
</evidence>
<dbReference type="InParanoid" id="T1I9J2"/>
<evidence type="ECO:0000256" key="1">
    <source>
        <dbReference type="ARBA" id="ARBA00001657"/>
    </source>
</evidence>
<name>T1I9J2_RHOPR</name>
<dbReference type="EMBL" id="ACPB03017703">
    <property type="status" value="NOT_ANNOTATED_CDS"/>
    <property type="molecule type" value="Genomic_DNA"/>
</dbReference>
<evidence type="ECO:0000256" key="2">
    <source>
        <dbReference type="ARBA" id="ARBA00008061"/>
    </source>
</evidence>
<dbReference type="Gene3D" id="3.20.20.80">
    <property type="entry name" value="Glycosidases"/>
    <property type="match status" value="1"/>
</dbReference>
<evidence type="ECO:0000256" key="4">
    <source>
        <dbReference type="ARBA" id="ARBA00023180"/>
    </source>
</evidence>
<dbReference type="FunCoup" id="T1I9J2">
    <property type="interactions" value="56"/>
</dbReference>
<reference evidence="7" key="1">
    <citation type="submission" date="2015-05" db="UniProtKB">
        <authorList>
            <consortium name="EnsemblMetazoa"/>
        </authorList>
    </citation>
    <scope>IDENTIFICATION</scope>
</reference>
<proteinExistence type="inferred from homology"/>
<comment type="similarity">
    <text evidence="2">Belongs to the glycosyl hydrolase 13 family.</text>
</comment>
<dbReference type="Proteomes" id="UP000015103">
    <property type="component" value="Unassembled WGS sequence"/>
</dbReference>
<dbReference type="OMA" id="PNGEKWA"/>
<sequence>VFTIIMSRYHYYCCSIVLFCVLLSVVNCLEWYDSKVLYQIYPKSFADSDGNGIGDLKGIINKAQYLKDLGIGAVWLSPIFQSPMKDNGYDISNYTAIDQVYGTLNDFKELIKKVHDLGIKVLLDLVPNHTSDEHKWFVDSINKKNGKEDYYVWVDPDKMSPAGFLPPNNWVSLLGGSAWTYNENRQQYYLHQFASYQPDLNYHNPKVLEEIKNVMRYWLDIGVDGFRVDAVPFLVEDKELVSEDQIQGCTDVNSYNCFRHDKTKNLKETYNILRELGTVFEENKYKDQPRKLFLEAYTTLNDTIKYYSKHATPFNFNLLLLTRDVNATEVEKLLKDWTDVLPKENRTIWVTGNHDNPRIGTKMGEDMIDAVSMLSFMAPGNTVTYYGEEIGMVDTYMGRNYKSDPRNPERTPMQWNSNTSAGFSNITKTWLPVNPNYWDINQEKEAADKKSHLTIYKSLVELQNDIIEDSNYTTHILAPYVFALK</sequence>
<dbReference type="EC" id="3.2.1.20" evidence="3"/>
<dbReference type="HOGENOM" id="CLU_006462_2_3_1"/>
<keyword evidence="8" id="KW-1185">Reference proteome</keyword>
<dbReference type="FunFam" id="3.90.400.10:FF:000001">
    <property type="entry name" value="Maltase A3, isoform A"/>
    <property type="match status" value="1"/>
</dbReference>
<dbReference type="eggNOG" id="KOG0471">
    <property type="taxonomic scope" value="Eukaryota"/>
</dbReference>
<dbReference type="EnsemblMetazoa" id="RPRC012963-RA">
    <property type="protein sequence ID" value="RPRC012963-PA"/>
    <property type="gene ID" value="RPRC012963"/>
</dbReference>
<keyword evidence="5" id="KW-0326">Glycosidase</keyword>
<dbReference type="InterPro" id="IPR017853">
    <property type="entry name" value="GH"/>
</dbReference>
<dbReference type="PANTHER" id="PTHR10357">
    <property type="entry name" value="ALPHA-AMYLASE FAMILY MEMBER"/>
    <property type="match status" value="1"/>
</dbReference>
<dbReference type="SUPFAM" id="SSF51445">
    <property type="entry name" value="(Trans)glycosidases"/>
    <property type="match status" value="1"/>
</dbReference>
<dbReference type="SMART" id="SM00642">
    <property type="entry name" value="Aamy"/>
    <property type="match status" value="1"/>
</dbReference>
<dbReference type="EMBL" id="ACPB03017704">
    <property type="status" value="NOT_ANNOTATED_CDS"/>
    <property type="molecule type" value="Genomic_DNA"/>
</dbReference>
<protein>
    <recommendedName>
        <fullName evidence="3">alpha-glucosidase</fullName>
        <ecNumber evidence="3">3.2.1.20</ecNumber>
    </recommendedName>
</protein>
<organism evidence="7 8">
    <name type="scientific">Rhodnius prolixus</name>
    <name type="common">Triatomid bug</name>
    <dbReference type="NCBI Taxonomy" id="13249"/>
    <lineage>
        <taxon>Eukaryota</taxon>
        <taxon>Metazoa</taxon>
        <taxon>Ecdysozoa</taxon>
        <taxon>Arthropoda</taxon>
        <taxon>Hexapoda</taxon>
        <taxon>Insecta</taxon>
        <taxon>Pterygota</taxon>
        <taxon>Neoptera</taxon>
        <taxon>Paraneoptera</taxon>
        <taxon>Hemiptera</taxon>
        <taxon>Heteroptera</taxon>
        <taxon>Panheteroptera</taxon>
        <taxon>Cimicomorpha</taxon>
        <taxon>Reduviidae</taxon>
        <taxon>Triatominae</taxon>
        <taxon>Rhodnius</taxon>
    </lineage>
</organism>
<comment type="catalytic activity">
    <reaction evidence="1">
        <text>Hydrolysis of terminal, non-reducing (1-&gt;4)-linked alpha-D-glucose residues with release of alpha-D-glucose.</text>
        <dbReference type="EC" id="3.2.1.20"/>
    </reaction>
</comment>
<keyword evidence="4" id="KW-0325">Glycoprotein</keyword>
<evidence type="ECO:0000313" key="8">
    <source>
        <dbReference type="Proteomes" id="UP000015103"/>
    </source>
</evidence>
<evidence type="ECO:0000313" key="7">
    <source>
        <dbReference type="EnsemblMetazoa" id="RPRC012963-PA"/>
    </source>
</evidence>
<dbReference type="STRING" id="13249.T1I9J2"/>
<dbReference type="PANTHER" id="PTHR10357:SF179">
    <property type="entry name" value="NEUTRAL AND BASIC AMINO ACID TRANSPORT PROTEIN RBAT"/>
    <property type="match status" value="1"/>
</dbReference>
<evidence type="ECO:0000256" key="5">
    <source>
        <dbReference type="ARBA" id="ARBA00023295"/>
    </source>
</evidence>
<accession>T1I9J2</accession>
<dbReference type="VEuPathDB" id="VectorBase:RPRC012963"/>